<organism evidence="1 2">
    <name type="scientific">Pacificimonas flava</name>
    <dbReference type="NCBI Taxonomy" id="1234595"/>
    <lineage>
        <taxon>Bacteria</taxon>
        <taxon>Pseudomonadati</taxon>
        <taxon>Pseudomonadota</taxon>
        <taxon>Alphaproteobacteria</taxon>
        <taxon>Sphingomonadales</taxon>
        <taxon>Sphingosinicellaceae</taxon>
        <taxon>Pacificimonas</taxon>
    </lineage>
</organism>
<evidence type="ECO:0000313" key="1">
    <source>
        <dbReference type="EMBL" id="OWV32144.1"/>
    </source>
</evidence>
<reference evidence="2" key="1">
    <citation type="submission" date="2017-05" db="EMBL/GenBank/DDBJ databases">
        <authorList>
            <person name="Lin X."/>
        </authorList>
    </citation>
    <scope>NUCLEOTIDE SEQUENCE [LARGE SCALE GENOMIC DNA]</scope>
    <source>
        <strain evidence="2">JLT2012</strain>
    </source>
</reference>
<evidence type="ECO:0008006" key="3">
    <source>
        <dbReference type="Google" id="ProtNLM"/>
    </source>
</evidence>
<protein>
    <recommendedName>
        <fullName evidence="3">DUF1697 domain-containing protein</fullName>
    </recommendedName>
</protein>
<dbReference type="Gene3D" id="3.30.70.1280">
    <property type="entry name" value="SP0830-like domains"/>
    <property type="match status" value="1"/>
</dbReference>
<dbReference type="OrthoDB" id="9806494at2"/>
<dbReference type="Pfam" id="PF08002">
    <property type="entry name" value="DUF1697"/>
    <property type="match status" value="1"/>
</dbReference>
<keyword evidence="2" id="KW-1185">Reference proteome</keyword>
<dbReference type="Proteomes" id="UP000198462">
    <property type="component" value="Unassembled WGS sequence"/>
</dbReference>
<dbReference type="RefSeq" id="WP_088710943.1">
    <property type="nucleotide sequence ID" value="NZ_NFZT01000001.1"/>
</dbReference>
<dbReference type="PANTHER" id="PTHR36439:SF1">
    <property type="entry name" value="DUF1697 DOMAIN-CONTAINING PROTEIN"/>
    <property type="match status" value="1"/>
</dbReference>
<comment type="caution">
    <text evidence="1">The sequence shown here is derived from an EMBL/GenBank/DDBJ whole genome shotgun (WGS) entry which is preliminary data.</text>
</comment>
<dbReference type="SUPFAM" id="SSF160379">
    <property type="entry name" value="SP0830-like"/>
    <property type="match status" value="1"/>
</dbReference>
<proteinExistence type="predicted"/>
<dbReference type="InterPro" id="IPR012545">
    <property type="entry name" value="DUF1697"/>
</dbReference>
<sequence>MPLYAALFGSLNTGGNRLKMSELVTCCQAIAGFRNVSSVLASGNLLFDHEGGSLADLQKDLTEAVRAEFGFDSHAVVRDRDGLAAGLTGNPFAADGDPKFVHTHFLQEEVDEARLAKLAEANPGRERLARGGADIYIDFVDGVGRSKLTRPFLHRHLGTEGTARNMSSIGKILAKLDE</sequence>
<gene>
    <name evidence="1" type="ORF">B5C34_00895</name>
</gene>
<dbReference type="PIRSF" id="PIRSF008502">
    <property type="entry name" value="UCP008502"/>
    <property type="match status" value="1"/>
</dbReference>
<accession>A0A219B1R5</accession>
<evidence type="ECO:0000313" key="2">
    <source>
        <dbReference type="Proteomes" id="UP000198462"/>
    </source>
</evidence>
<dbReference type="AlphaFoldDB" id="A0A219B1R5"/>
<name>A0A219B1R5_9SPHN</name>
<dbReference type="EMBL" id="NFZT01000001">
    <property type="protein sequence ID" value="OWV32144.1"/>
    <property type="molecule type" value="Genomic_DNA"/>
</dbReference>
<dbReference type="PANTHER" id="PTHR36439">
    <property type="entry name" value="BLL4334 PROTEIN"/>
    <property type="match status" value="1"/>
</dbReference>